<reference evidence="1 2" key="1">
    <citation type="journal article" date="2018" name="Front. Plant Sci.">
        <title>Red Clover (Trifolium pratense) and Zigzag Clover (T. medium) - A Picture of Genomic Similarities and Differences.</title>
        <authorList>
            <person name="Dluhosova J."/>
            <person name="Istvanek J."/>
            <person name="Nedelnik J."/>
            <person name="Repkova J."/>
        </authorList>
    </citation>
    <scope>NUCLEOTIDE SEQUENCE [LARGE SCALE GENOMIC DNA]</scope>
    <source>
        <strain evidence="2">cv. 10/8</strain>
        <tissue evidence="1">Leaf</tissue>
    </source>
</reference>
<name>A0A392VK16_9FABA</name>
<evidence type="ECO:0000313" key="2">
    <source>
        <dbReference type="Proteomes" id="UP000265520"/>
    </source>
</evidence>
<dbReference type="Proteomes" id="UP000265520">
    <property type="component" value="Unassembled WGS sequence"/>
</dbReference>
<comment type="caution">
    <text evidence="1">The sequence shown here is derived from an EMBL/GenBank/DDBJ whole genome shotgun (WGS) entry which is preliminary data.</text>
</comment>
<organism evidence="1 2">
    <name type="scientific">Trifolium medium</name>
    <dbReference type="NCBI Taxonomy" id="97028"/>
    <lineage>
        <taxon>Eukaryota</taxon>
        <taxon>Viridiplantae</taxon>
        <taxon>Streptophyta</taxon>
        <taxon>Embryophyta</taxon>
        <taxon>Tracheophyta</taxon>
        <taxon>Spermatophyta</taxon>
        <taxon>Magnoliopsida</taxon>
        <taxon>eudicotyledons</taxon>
        <taxon>Gunneridae</taxon>
        <taxon>Pentapetalae</taxon>
        <taxon>rosids</taxon>
        <taxon>fabids</taxon>
        <taxon>Fabales</taxon>
        <taxon>Fabaceae</taxon>
        <taxon>Papilionoideae</taxon>
        <taxon>50 kb inversion clade</taxon>
        <taxon>NPAAA clade</taxon>
        <taxon>Hologalegina</taxon>
        <taxon>IRL clade</taxon>
        <taxon>Trifolieae</taxon>
        <taxon>Trifolium</taxon>
    </lineage>
</organism>
<protein>
    <submittedName>
        <fullName evidence="1">Uncharacterized protein</fullName>
    </submittedName>
</protein>
<evidence type="ECO:0000313" key="1">
    <source>
        <dbReference type="EMBL" id="MCI87135.1"/>
    </source>
</evidence>
<dbReference type="EMBL" id="LXQA011158389">
    <property type="protein sequence ID" value="MCI87135.1"/>
    <property type="molecule type" value="Genomic_DNA"/>
</dbReference>
<proteinExistence type="predicted"/>
<sequence>PPEYTQDPPSYLPCGTTIHLPSQVHIALQTSAGSFYRILETQGSPLEPVAGLPD</sequence>
<keyword evidence="2" id="KW-1185">Reference proteome</keyword>
<accession>A0A392VK16</accession>
<dbReference type="AlphaFoldDB" id="A0A392VK16"/>
<feature type="non-terminal residue" evidence="1">
    <location>
        <position position="1"/>
    </location>
</feature>